<gene>
    <name evidence="2" type="ORF">FA13DRAFT_327771</name>
</gene>
<dbReference type="Gene3D" id="1.20.1280.50">
    <property type="match status" value="1"/>
</dbReference>
<organism evidence="2 3">
    <name type="scientific">Coprinellus micaceus</name>
    <name type="common">Glistening ink-cap mushroom</name>
    <name type="synonym">Coprinus micaceus</name>
    <dbReference type="NCBI Taxonomy" id="71717"/>
    <lineage>
        <taxon>Eukaryota</taxon>
        <taxon>Fungi</taxon>
        <taxon>Dikarya</taxon>
        <taxon>Basidiomycota</taxon>
        <taxon>Agaricomycotina</taxon>
        <taxon>Agaricomycetes</taxon>
        <taxon>Agaricomycetidae</taxon>
        <taxon>Agaricales</taxon>
        <taxon>Agaricineae</taxon>
        <taxon>Psathyrellaceae</taxon>
        <taxon>Coprinellus</taxon>
    </lineage>
</organism>
<dbReference type="Pfam" id="PF12937">
    <property type="entry name" value="F-box-like"/>
    <property type="match status" value="1"/>
</dbReference>
<evidence type="ECO:0000313" key="2">
    <source>
        <dbReference type="EMBL" id="TEB19746.1"/>
    </source>
</evidence>
<dbReference type="InterPro" id="IPR036047">
    <property type="entry name" value="F-box-like_dom_sf"/>
</dbReference>
<dbReference type="AlphaFoldDB" id="A0A4Y7SF91"/>
<dbReference type="EMBL" id="QPFP01000177">
    <property type="protein sequence ID" value="TEB19746.1"/>
    <property type="molecule type" value="Genomic_DNA"/>
</dbReference>
<dbReference type="PROSITE" id="PS50181">
    <property type="entry name" value="FBOX"/>
    <property type="match status" value="1"/>
</dbReference>
<dbReference type="OrthoDB" id="2269034at2759"/>
<accession>A0A4Y7SF91</accession>
<sequence length="307" mass="34219">MLSTTANFDYSSFSGASRLLIEALGASDTASYHSKINKRVKELEREALRIGQEISALKSCRNAASGTNRLPPEVLARIFLFVSKFHTCTDILNVAHVCRRWRSIVLDHRQFFSDLQGSTILQSEALTMTMIGMSEPAPFSLIWTGAKGSTECEWPPNMSALLSATYDHRLKSLVFWKSDQDEFILSEVFCNWYDRKSRSPLLEKLSVMNIVIDGYYKSGGKLPDTGVLKSGHLKQAMFGREHTLLKGGAPALRDMTLSHVGLAWKGLPFGPSLVHLNLLEDHRFGNACRPTTSEFIDTQADASTRVN</sequence>
<comment type="caution">
    <text evidence="2">The sequence shown here is derived from an EMBL/GenBank/DDBJ whole genome shotgun (WGS) entry which is preliminary data.</text>
</comment>
<feature type="domain" description="F-box" evidence="1">
    <location>
        <begin position="64"/>
        <end position="115"/>
    </location>
</feature>
<dbReference type="Proteomes" id="UP000298030">
    <property type="component" value="Unassembled WGS sequence"/>
</dbReference>
<dbReference type="InterPro" id="IPR001810">
    <property type="entry name" value="F-box_dom"/>
</dbReference>
<protein>
    <recommendedName>
        <fullName evidence="1">F-box domain-containing protein</fullName>
    </recommendedName>
</protein>
<keyword evidence="3" id="KW-1185">Reference proteome</keyword>
<dbReference type="STRING" id="71717.A0A4Y7SF91"/>
<evidence type="ECO:0000259" key="1">
    <source>
        <dbReference type="PROSITE" id="PS50181"/>
    </source>
</evidence>
<dbReference type="SUPFAM" id="SSF81383">
    <property type="entry name" value="F-box domain"/>
    <property type="match status" value="1"/>
</dbReference>
<proteinExistence type="predicted"/>
<evidence type="ECO:0000313" key="3">
    <source>
        <dbReference type="Proteomes" id="UP000298030"/>
    </source>
</evidence>
<reference evidence="2 3" key="1">
    <citation type="journal article" date="2019" name="Nat. Ecol. Evol.">
        <title>Megaphylogeny resolves global patterns of mushroom evolution.</title>
        <authorList>
            <person name="Varga T."/>
            <person name="Krizsan K."/>
            <person name="Foldi C."/>
            <person name="Dima B."/>
            <person name="Sanchez-Garcia M."/>
            <person name="Sanchez-Ramirez S."/>
            <person name="Szollosi G.J."/>
            <person name="Szarkandi J.G."/>
            <person name="Papp V."/>
            <person name="Albert L."/>
            <person name="Andreopoulos W."/>
            <person name="Angelini C."/>
            <person name="Antonin V."/>
            <person name="Barry K.W."/>
            <person name="Bougher N.L."/>
            <person name="Buchanan P."/>
            <person name="Buyck B."/>
            <person name="Bense V."/>
            <person name="Catcheside P."/>
            <person name="Chovatia M."/>
            <person name="Cooper J."/>
            <person name="Damon W."/>
            <person name="Desjardin D."/>
            <person name="Finy P."/>
            <person name="Geml J."/>
            <person name="Haridas S."/>
            <person name="Hughes K."/>
            <person name="Justo A."/>
            <person name="Karasinski D."/>
            <person name="Kautmanova I."/>
            <person name="Kiss B."/>
            <person name="Kocsube S."/>
            <person name="Kotiranta H."/>
            <person name="LaButti K.M."/>
            <person name="Lechner B.E."/>
            <person name="Liimatainen K."/>
            <person name="Lipzen A."/>
            <person name="Lukacs Z."/>
            <person name="Mihaltcheva S."/>
            <person name="Morgado L.N."/>
            <person name="Niskanen T."/>
            <person name="Noordeloos M.E."/>
            <person name="Ohm R.A."/>
            <person name="Ortiz-Santana B."/>
            <person name="Ovrebo C."/>
            <person name="Racz N."/>
            <person name="Riley R."/>
            <person name="Savchenko A."/>
            <person name="Shiryaev A."/>
            <person name="Soop K."/>
            <person name="Spirin V."/>
            <person name="Szebenyi C."/>
            <person name="Tomsovsky M."/>
            <person name="Tulloss R.E."/>
            <person name="Uehling J."/>
            <person name="Grigoriev I.V."/>
            <person name="Vagvolgyi C."/>
            <person name="Papp T."/>
            <person name="Martin F.M."/>
            <person name="Miettinen O."/>
            <person name="Hibbett D.S."/>
            <person name="Nagy L.G."/>
        </authorList>
    </citation>
    <scope>NUCLEOTIDE SEQUENCE [LARGE SCALE GENOMIC DNA]</scope>
    <source>
        <strain evidence="2 3">FP101781</strain>
    </source>
</reference>
<name>A0A4Y7SF91_COPMI</name>